<organism evidence="2 3">
    <name type="scientific">Rhypophila decipiens</name>
    <dbReference type="NCBI Taxonomy" id="261697"/>
    <lineage>
        <taxon>Eukaryota</taxon>
        <taxon>Fungi</taxon>
        <taxon>Dikarya</taxon>
        <taxon>Ascomycota</taxon>
        <taxon>Pezizomycotina</taxon>
        <taxon>Sordariomycetes</taxon>
        <taxon>Sordariomycetidae</taxon>
        <taxon>Sordariales</taxon>
        <taxon>Naviculisporaceae</taxon>
        <taxon>Rhypophila</taxon>
    </lineage>
</organism>
<keyword evidence="3" id="KW-1185">Reference proteome</keyword>
<name>A0AAN7BFM1_9PEZI</name>
<reference evidence="2" key="1">
    <citation type="journal article" date="2023" name="Mol. Phylogenet. Evol.">
        <title>Genome-scale phylogeny and comparative genomics of the fungal order Sordariales.</title>
        <authorList>
            <person name="Hensen N."/>
            <person name="Bonometti L."/>
            <person name="Westerberg I."/>
            <person name="Brannstrom I.O."/>
            <person name="Guillou S."/>
            <person name="Cros-Aarteil S."/>
            <person name="Calhoun S."/>
            <person name="Haridas S."/>
            <person name="Kuo A."/>
            <person name="Mondo S."/>
            <person name="Pangilinan J."/>
            <person name="Riley R."/>
            <person name="LaButti K."/>
            <person name="Andreopoulos B."/>
            <person name="Lipzen A."/>
            <person name="Chen C."/>
            <person name="Yan M."/>
            <person name="Daum C."/>
            <person name="Ng V."/>
            <person name="Clum A."/>
            <person name="Steindorff A."/>
            <person name="Ohm R.A."/>
            <person name="Martin F."/>
            <person name="Silar P."/>
            <person name="Natvig D.O."/>
            <person name="Lalanne C."/>
            <person name="Gautier V."/>
            <person name="Ament-Velasquez S.L."/>
            <person name="Kruys A."/>
            <person name="Hutchinson M.I."/>
            <person name="Powell A.J."/>
            <person name="Barry K."/>
            <person name="Miller A.N."/>
            <person name="Grigoriev I.V."/>
            <person name="Debuchy R."/>
            <person name="Gladieux P."/>
            <person name="Hiltunen Thoren M."/>
            <person name="Johannesson H."/>
        </authorList>
    </citation>
    <scope>NUCLEOTIDE SEQUENCE</scope>
    <source>
        <strain evidence="2">PSN293</strain>
    </source>
</reference>
<keyword evidence="1" id="KW-1133">Transmembrane helix</keyword>
<feature type="transmembrane region" description="Helical" evidence="1">
    <location>
        <begin position="227"/>
        <end position="249"/>
    </location>
</feature>
<protein>
    <submittedName>
        <fullName evidence="2">Uncharacterized protein</fullName>
    </submittedName>
</protein>
<evidence type="ECO:0000313" key="3">
    <source>
        <dbReference type="Proteomes" id="UP001301769"/>
    </source>
</evidence>
<reference evidence="2" key="2">
    <citation type="submission" date="2023-05" db="EMBL/GenBank/DDBJ databases">
        <authorList>
            <consortium name="Lawrence Berkeley National Laboratory"/>
            <person name="Steindorff A."/>
            <person name="Hensen N."/>
            <person name="Bonometti L."/>
            <person name="Westerberg I."/>
            <person name="Brannstrom I.O."/>
            <person name="Guillou S."/>
            <person name="Cros-Aarteil S."/>
            <person name="Calhoun S."/>
            <person name="Haridas S."/>
            <person name="Kuo A."/>
            <person name="Mondo S."/>
            <person name="Pangilinan J."/>
            <person name="Riley R."/>
            <person name="Labutti K."/>
            <person name="Andreopoulos B."/>
            <person name="Lipzen A."/>
            <person name="Chen C."/>
            <person name="Yanf M."/>
            <person name="Daum C."/>
            <person name="Ng V."/>
            <person name="Clum A."/>
            <person name="Ohm R."/>
            <person name="Martin F."/>
            <person name="Silar P."/>
            <person name="Natvig D."/>
            <person name="Lalanne C."/>
            <person name="Gautier V."/>
            <person name="Ament-Velasquez S.L."/>
            <person name="Kruys A."/>
            <person name="Hutchinson M.I."/>
            <person name="Powell A.J."/>
            <person name="Barry K."/>
            <person name="Miller A.N."/>
            <person name="Grigoriev I.V."/>
            <person name="Debuchy R."/>
            <person name="Gladieux P."/>
            <person name="Thoren M.H."/>
            <person name="Johannesson H."/>
        </authorList>
    </citation>
    <scope>NUCLEOTIDE SEQUENCE</scope>
    <source>
        <strain evidence="2">PSN293</strain>
    </source>
</reference>
<evidence type="ECO:0000256" key="1">
    <source>
        <dbReference type="SAM" id="Phobius"/>
    </source>
</evidence>
<evidence type="ECO:0000313" key="2">
    <source>
        <dbReference type="EMBL" id="KAK4219595.1"/>
    </source>
</evidence>
<accession>A0AAN7BFM1</accession>
<dbReference type="AlphaFoldDB" id="A0AAN7BFM1"/>
<dbReference type="PANTHER" id="PTHR41807">
    <property type="entry name" value="GLUTATHIONE TRANSFERASE 3"/>
    <property type="match status" value="1"/>
</dbReference>
<feature type="transmembrane region" description="Helical" evidence="1">
    <location>
        <begin position="170"/>
        <end position="188"/>
    </location>
</feature>
<gene>
    <name evidence="2" type="ORF">QBC37DRAFT_108867</name>
</gene>
<proteinExistence type="predicted"/>
<dbReference type="EMBL" id="MU858047">
    <property type="protein sequence ID" value="KAK4219595.1"/>
    <property type="molecule type" value="Genomic_DNA"/>
</dbReference>
<comment type="caution">
    <text evidence="2">The sequence shown here is derived from an EMBL/GenBank/DDBJ whole genome shotgun (WGS) entry which is preliminary data.</text>
</comment>
<dbReference type="GO" id="GO:0016020">
    <property type="term" value="C:membrane"/>
    <property type="evidence" value="ECO:0007669"/>
    <property type="project" value="TreeGrafter"/>
</dbReference>
<dbReference type="Proteomes" id="UP001301769">
    <property type="component" value="Unassembled WGS sequence"/>
</dbReference>
<dbReference type="PANTHER" id="PTHR41807:SF1">
    <property type="entry name" value="GLUTATHIONE TRANSFERASE 3"/>
    <property type="match status" value="1"/>
</dbReference>
<keyword evidence="1" id="KW-0472">Membrane</keyword>
<sequence length="340" mass="37122">MSGANSWLSRQRKSDLVELAEKVGLQDYESLRKSELELQLDEYLSDNATQFQGDPSLANYFASRARTAGSPVKKDLDLRVARRRITKAVEEIVAADSDEESSPNATSATTALIQTPGRALSLASRIPLPATPADVAQAVDRGTVAVRERVASIYQESGITERTQATRENLSTVQSILFFISVFELYFLRPSLLPNKLAFTIPAIQTLNTNPWDVYLPDLFHLLTSDFWSLALTWTFTSFAFPALIGYFFNLSAGNSTTGGSGKGRHRAGYTEYVIDPLTFSLAKGIVTYVVYGQGASFNGWISPSVVREINNALYSGYKGVLVGSGVSTLAAIYDAALKK</sequence>
<keyword evidence="1" id="KW-0812">Transmembrane</keyword>
<dbReference type="InterPro" id="IPR038872">
    <property type="entry name" value="Put_GTT3"/>
</dbReference>